<gene>
    <name evidence="3" type="ORF">R1sor_026008</name>
</gene>
<protein>
    <recommendedName>
        <fullName evidence="2">Reverse transcriptase zinc-binding domain-containing protein</fullName>
    </recommendedName>
</protein>
<feature type="compositionally biased region" description="Polar residues" evidence="1">
    <location>
        <begin position="214"/>
        <end position="242"/>
    </location>
</feature>
<accession>A0ABD3GDH1</accession>
<dbReference type="PANTHER" id="PTHR33116:SF78">
    <property type="entry name" value="OS12G0587133 PROTEIN"/>
    <property type="match status" value="1"/>
</dbReference>
<evidence type="ECO:0000313" key="4">
    <source>
        <dbReference type="Proteomes" id="UP001633002"/>
    </source>
</evidence>
<sequence>MQPPKQNVQTNGPHYSSTSSEGTMAQKLQNQRTNFQATGGQMRSNMMVSSSGVPFQQSYQATQLLPDNSEDERDVSLKRPGRTIPVQHNHQNGTPGSDPIGRQNGGQVRLMPAEQRAKARGIAKQARQRREQAWQNASSSIECVTKNLERFNKSNVEVENPYPELSSDLDNSHMDNDVVAMFRSLREANPPQDGKKSVKRGHIIRNCPMKRANHQQNQQEDGGQNRDNNCDNRGQQRRPVQQTDEDGFTKVGRNGGRRQPQPQPRSNNFYDILRQEDEVIEEDETILNKTDADPENLSQPQLNPVIPVQPNNTSSQDADSGALNSLQDQMEIEKAKRKREAEAASPNPNGQKNASNSGKQNGKNNAKTSSQGRNPPATSSTTKREGPHFTRQQLVGSRLDQARLDRIYFTQCEEWSNKVIYARHDTKGQMSDHRPVILQIKDRELEERRRATYFKTSPEMLKDKDTVKQAKEIWQTKMKTQGGSGTLNGERLLDKQEDILRELHRFYSDLYKQEPETEQDIRKRAETLRLVKVKLSAQQNRKLVRRPTLEEIQELVKSLPSNKSPGLDGRAVVLKHILRSTPVHVIACLNLHRQTPDEMEAISRRFLWGDNGEGKPKVPLIAWKQITKPKGAGGIGLGDFRTLSQAMRMKQAVKLFNHPEEEWVQAAEMLIRSVNNKGRMATVRNEWRIQEIMVLQPPKRIPAAPTTSGLIEVWNSFRRFLFLQEDTAVHESTPTDKFLLLAVKQRWLEESSSTECRKELSRLKITFVSDWKQWAQRQHSTCTDTLTIFGRSIRTNTNSTTDMDLLDWFRQSKTRKHYGWSHPTQLWKSLDSIMETEDLIMNYKWQRMDSRRQWTKRMSKIWKSPLPYRDKIWVWKLFQHGLPTMERVAKWGRTTDTCCRCKAGAESMDHLFTDCSHSQEKWQGWKQKTQGTFLHLAETGDIFHIMDEAWKGKSWTKIILCVKTLWGIWLERNTASYSGKCLSIPIKVAALQTRDIIQVRLDQEKTNSNRAKKLECELNILIQVFKLEDQDKEILHVTGSEQTIVLANTEERLTTQQISAERASLDHSTSSTP</sequence>
<evidence type="ECO:0000313" key="3">
    <source>
        <dbReference type="EMBL" id="KAL3676060.1"/>
    </source>
</evidence>
<dbReference type="InterPro" id="IPR026960">
    <property type="entry name" value="RVT-Znf"/>
</dbReference>
<proteinExistence type="predicted"/>
<comment type="caution">
    <text evidence="3">The sequence shown here is derived from an EMBL/GenBank/DDBJ whole genome shotgun (WGS) entry which is preliminary data.</text>
</comment>
<feature type="compositionally biased region" description="Polar residues" evidence="1">
    <location>
        <begin position="86"/>
        <end position="95"/>
    </location>
</feature>
<feature type="compositionally biased region" description="Basic and acidic residues" evidence="1">
    <location>
        <begin position="331"/>
        <end position="342"/>
    </location>
</feature>
<organism evidence="3 4">
    <name type="scientific">Riccia sorocarpa</name>
    <dbReference type="NCBI Taxonomy" id="122646"/>
    <lineage>
        <taxon>Eukaryota</taxon>
        <taxon>Viridiplantae</taxon>
        <taxon>Streptophyta</taxon>
        <taxon>Embryophyta</taxon>
        <taxon>Marchantiophyta</taxon>
        <taxon>Marchantiopsida</taxon>
        <taxon>Marchantiidae</taxon>
        <taxon>Marchantiales</taxon>
        <taxon>Ricciaceae</taxon>
        <taxon>Riccia</taxon>
    </lineage>
</organism>
<evidence type="ECO:0000256" key="1">
    <source>
        <dbReference type="SAM" id="MobiDB-lite"/>
    </source>
</evidence>
<dbReference type="PANTHER" id="PTHR33116">
    <property type="entry name" value="REVERSE TRANSCRIPTASE ZINC-BINDING DOMAIN-CONTAINING PROTEIN-RELATED-RELATED"/>
    <property type="match status" value="1"/>
</dbReference>
<name>A0ABD3GDH1_9MARC</name>
<feature type="region of interest" description="Disordered" evidence="1">
    <location>
        <begin position="207"/>
        <end position="269"/>
    </location>
</feature>
<feature type="compositionally biased region" description="Polar residues" evidence="1">
    <location>
        <begin position="346"/>
        <end position="381"/>
    </location>
</feature>
<dbReference type="EMBL" id="JBJQOH010000008">
    <property type="protein sequence ID" value="KAL3676060.1"/>
    <property type="molecule type" value="Genomic_DNA"/>
</dbReference>
<feature type="region of interest" description="Disordered" evidence="1">
    <location>
        <begin position="291"/>
        <end position="397"/>
    </location>
</feature>
<keyword evidence="4" id="KW-1185">Reference proteome</keyword>
<evidence type="ECO:0000259" key="2">
    <source>
        <dbReference type="Pfam" id="PF13966"/>
    </source>
</evidence>
<feature type="region of interest" description="Disordered" evidence="1">
    <location>
        <begin position="1"/>
        <end position="106"/>
    </location>
</feature>
<dbReference type="Proteomes" id="UP001633002">
    <property type="component" value="Unassembled WGS sequence"/>
</dbReference>
<dbReference type="Pfam" id="PF13966">
    <property type="entry name" value="zf-RVT"/>
    <property type="match status" value="1"/>
</dbReference>
<feature type="compositionally biased region" description="Polar residues" evidence="1">
    <location>
        <begin position="309"/>
        <end position="328"/>
    </location>
</feature>
<feature type="compositionally biased region" description="Polar residues" evidence="1">
    <location>
        <begin position="1"/>
        <end position="66"/>
    </location>
</feature>
<feature type="domain" description="Reverse transcriptase zinc-binding" evidence="2">
    <location>
        <begin position="844"/>
        <end position="922"/>
    </location>
</feature>
<reference evidence="3 4" key="1">
    <citation type="submission" date="2024-09" db="EMBL/GenBank/DDBJ databases">
        <title>Chromosome-scale assembly of Riccia sorocarpa.</title>
        <authorList>
            <person name="Paukszto L."/>
        </authorList>
    </citation>
    <scope>NUCLEOTIDE SEQUENCE [LARGE SCALE GENOMIC DNA]</scope>
    <source>
        <strain evidence="3">LP-2024</strain>
        <tissue evidence="3">Aerial parts of the thallus</tissue>
    </source>
</reference>
<dbReference type="AlphaFoldDB" id="A0ABD3GDH1"/>